<dbReference type="AlphaFoldDB" id="A0A6J5Y7M8"/>
<reference evidence="2" key="1">
    <citation type="journal article" date="2020" name="Genome Biol.">
        <title>Gamete binning: chromosome-level and haplotype-resolved genome assembly enabled by high-throughput single-cell sequencing of gamete genomes.</title>
        <authorList>
            <person name="Campoy J.A."/>
            <person name="Sun H."/>
            <person name="Goel M."/>
            <person name="Jiao W.-B."/>
            <person name="Folz-Donahue K."/>
            <person name="Wang N."/>
            <person name="Rubio M."/>
            <person name="Liu C."/>
            <person name="Kukat C."/>
            <person name="Ruiz D."/>
            <person name="Huettel B."/>
            <person name="Schneeberger K."/>
        </authorList>
    </citation>
    <scope>NUCLEOTIDE SEQUENCE [LARGE SCALE GENOMIC DNA]</scope>
    <source>
        <strain evidence="2">cv. Rojo Pasion</strain>
    </source>
</reference>
<dbReference type="EMBL" id="CAEKKB010000008">
    <property type="protein sequence ID" value="CAB4321859.1"/>
    <property type="molecule type" value="Genomic_DNA"/>
</dbReference>
<dbReference type="OrthoDB" id="1696744at2759"/>
<protein>
    <submittedName>
        <fullName evidence="1">Uncharacterized protein</fullName>
    </submittedName>
</protein>
<evidence type="ECO:0000313" key="1">
    <source>
        <dbReference type="EMBL" id="CAB4321859.1"/>
    </source>
</evidence>
<name>A0A6J5Y7M8_PRUAR</name>
<proteinExistence type="predicted"/>
<dbReference type="Proteomes" id="UP000507245">
    <property type="component" value="Unassembled WGS sequence"/>
</dbReference>
<accession>A0A6J5Y7M8</accession>
<evidence type="ECO:0000313" key="2">
    <source>
        <dbReference type="Proteomes" id="UP000507245"/>
    </source>
</evidence>
<sequence length="50" mass="5687">MTLPTAQTSDDWCDLKDNYSMLLQGIVDHEMRFLDIITGWPGGMTVSRLL</sequence>
<gene>
    <name evidence="1" type="ORF">ORAREDHAP_LOCUS51133</name>
</gene>
<organism evidence="1 2">
    <name type="scientific">Prunus armeniaca</name>
    <name type="common">Apricot</name>
    <name type="synonym">Armeniaca vulgaris</name>
    <dbReference type="NCBI Taxonomy" id="36596"/>
    <lineage>
        <taxon>Eukaryota</taxon>
        <taxon>Viridiplantae</taxon>
        <taxon>Streptophyta</taxon>
        <taxon>Embryophyta</taxon>
        <taxon>Tracheophyta</taxon>
        <taxon>Spermatophyta</taxon>
        <taxon>Magnoliopsida</taxon>
        <taxon>eudicotyledons</taxon>
        <taxon>Gunneridae</taxon>
        <taxon>Pentapetalae</taxon>
        <taxon>rosids</taxon>
        <taxon>fabids</taxon>
        <taxon>Rosales</taxon>
        <taxon>Rosaceae</taxon>
        <taxon>Amygdaloideae</taxon>
        <taxon>Amygdaleae</taxon>
        <taxon>Prunus</taxon>
    </lineage>
</organism>
<keyword evidence="2" id="KW-1185">Reference proteome</keyword>